<feature type="transmembrane region" description="Helical" evidence="2">
    <location>
        <begin position="12"/>
        <end position="36"/>
    </location>
</feature>
<organism evidence="3 4">
    <name type="scientific">Peanut witches'-broom phytoplasma NTU2011</name>
    <dbReference type="NCBI Taxonomy" id="1163385"/>
    <lineage>
        <taxon>Bacteria</taxon>
        <taxon>Bacillati</taxon>
        <taxon>Mycoplasmatota</taxon>
        <taxon>Mollicutes</taxon>
        <taxon>Acholeplasmatales</taxon>
        <taxon>Acholeplasmataceae</taxon>
        <taxon>Candidatus Phytoplasma</taxon>
        <taxon>16SrII (Peanut WB group)</taxon>
    </lineage>
</organism>
<keyword evidence="2" id="KW-1133">Transmembrane helix</keyword>
<comment type="caution">
    <text evidence="3">The sequence shown here is derived from an EMBL/GenBank/DDBJ whole genome shotgun (WGS) entry which is preliminary data.</text>
</comment>
<dbReference type="Proteomes" id="UP000014082">
    <property type="component" value="Unassembled WGS sequence"/>
</dbReference>
<gene>
    <name evidence="3" type="ORF">PNWB_v1c1380</name>
</gene>
<proteinExistence type="predicted"/>
<keyword evidence="1" id="KW-0175">Coiled coil</keyword>
<keyword evidence="4" id="KW-1185">Reference proteome</keyword>
<name>A0ABP2TH48_PEWBP</name>
<evidence type="ECO:0000256" key="2">
    <source>
        <dbReference type="SAM" id="Phobius"/>
    </source>
</evidence>
<protein>
    <submittedName>
        <fullName evidence="3">Effector</fullName>
    </submittedName>
</protein>
<keyword evidence="2" id="KW-0812">Transmembrane</keyword>
<keyword evidence="2" id="KW-0472">Membrane</keyword>
<sequence>MNSNNEKNTTLYKVLLFFISCIILLGQMFFIMNVLAHNEEIQEENEKLKINNQQLESYNKINQNKISLQPVINSLKDNIKLQTKFFRPKTKNFDASLQKLTDETVQSVIVFKNNNEEKIDHIEYFNKFGELIRKIFFNDQNNDYNKIEEYRDNKLFKIITLDENNQTEFITIYNEDKTKTEILNVYDQKTKTFIPFHVMTYNDKNVLVTMNKYSANNPSQIEKRFLFDNKGKITKIYHYTDNKLKSIEELNNIIPEETLVQTKVFHSGQEAEEFFVEEFVSIAENKRSTKDTENI</sequence>
<evidence type="ECO:0000313" key="3">
    <source>
        <dbReference type="EMBL" id="EMR14678.1"/>
    </source>
</evidence>
<feature type="coiled-coil region" evidence="1">
    <location>
        <begin position="31"/>
        <end position="61"/>
    </location>
</feature>
<evidence type="ECO:0000313" key="4">
    <source>
        <dbReference type="Proteomes" id="UP000014082"/>
    </source>
</evidence>
<accession>A0ABP2TH48</accession>
<dbReference type="EMBL" id="AMWZ01000007">
    <property type="protein sequence ID" value="EMR14678.1"/>
    <property type="molecule type" value="Genomic_DNA"/>
</dbReference>
<reference evidence="3 4" key="1">
    <citation type="journal article" date="2013" name="PLoS ONE">
        <title>Comparative analysis of the peanut witches'-broom phytoplasma genome reveals horizontal transfer of potential mobile units and effectors.</title>
        <authorList>
            <person name="Chung W.C."/>
            <person name="Chen L.L."/>
            <person name="Lo W.S."/>
            <person name="Lin C.P."/>
            <person name="Kuo C.H."/>
        </authorList>
    </citation>
    <scope>NUCLEOTIDE SEQUENCE [LARGE SCALE GENOMIC DNA]</scope>
    <source>
        <strain evidence="3 4">NTU2011</strain>
    </source>
</reference>
<evidence type="ECO:0000256" key="1">
    <source>
        <dbReference type="SAM" id="Coils"/>
    </source>
</evidence>